<dbReference type="GO" id="GO:0051536">
    <property type="term" value="F:iron-sulfur cluster binding"/>
    <property type="evidence" value="ECO:0007669"/>
    <property type="project" value="InterPro"/>
</dbReference>
<accession>A0A9D1HQ40</accession>
<dbReference type="InterPro" id="IPR034904">
    <property type="entry name" value="FSCA_dom_sf"/>
</dbReference>
<organism evidence="3 4">
    <name type="scientific">Candidatus Fimiplasma intestinipullorum</name>
    <dbReference type="NCBI Taxonomy" id="2840825"/>
    <lineage>
        <taxon>Bacteria</taxon>
        <taxon>Bacillati</taxon>
        <taxon>Bacillota</taxon>
        <taxon>Clostridia</taxon>
        <taxon>Eubacteriales</taxon>
        <taxon>Candidatus Fimiplasma</taxon>
    </lineage>
</organism>
<dbReference type="PANTHER" id="PTHR11178">
    <property type="entry name" value="IRON-SULFUR CLUSTER SCAFFOLD PROTEIN NFU-RELATED"/>
    <property type="match status" value="1"/>
</dbReference>
<dbReference type="Proteomes" id="UP000824175">
    <property type="component" value="Unassembled WGS sequence"/>
</dbReference>
<evidence type="ECO:0000313" key="3">
    <source>
        <dbReference type="EMBL" id="HIU14648.1"/>
    </source>
</evidence>
<dbReference type="GO" id="GO:0005506">
    <property type="term" value="F:iron ion binding"/>
    <property type="evidence" value="ECO:0007669"/>
    <property type="project" value="InterPro"/>
</dbReference>
<evidence type="ECO:0000256" key="1">
    <source>
        <dbReference type="ARBA" id="ARBA00049958"/>
    </source>
</evidence>
<reference evidence="3" key="2">
    <citation type="journal article" date="2021" name="PeerJ">
        <title>Extensive microbial diversity within the chicken gut microbiome revealed by metagenomics and culture.</title>
        <authorList>
            <person name="Gilroy R."/>
            <person name="Ravi A."/>
            <person name="Getino M."/>
            <person name="Pursley I."/>
            <person name="Horton D.L."/>
            <person name="Alikhan N.F."/>
            <person name="Baker D."/>
            <person name="Gharbi K."/>
            <person name="Hall N."/>
            <person name="Watson M."/>
            <person name="Adriaenssens E.M."/>
            <person name="Foster-Nyarko E."/>
            <person name="Jarju S."/>
            <person name="Secka A."/>
            <person name="Antonio M."/>
            <person name="Oren A."/>
            <person name="Chaudhuri R.R."/>
            <person name="La Ragione R."/>
            <person name="Hildebrand F."/>
            <person name="Pallen M.J."/>
        </authorList>
    </citation>
    <scope>NUCLEOTIDE SEQUENCE</scope>
    <source>
        <strain evidence="3">CHK195-11698</strain>
    </source>
</reference>
<dbReference type="SUPFAM" id="SSF117916">
    <property type="entry name" value="Fe-S cluster assembly (FSCA) domain-like"/>
    <property type="match status" value="1"/>
</dbReference>
<reference evidence="3" key="1">
    <citation type="submission" date="2020-10" db="EMBL/GenBank/DDBJ databases">
        <authorList>
            <person name="Gilroy R."/>
        </authorList>
    </citation>
    <scope>NUCLEOTIDE SEQUENCE</scope>
    <source>
        <strain evidence="3">CHK195-11698</strain>
    </source>
</reference>
<comment type="function">
    <text evidence="1">May be involved in the formation or repair of [Fe-S] clusters present in iron-sulfur proteins.</text>
</comment>
<proteinExistence type="predicted"/>
<feature type="domain" description="NIF system FeS cluster assembly NifU C-terminal" evidence="2">
    <location>
        <begin position="16"/>
        <end position="78"/>
    </location>
</feature>
<comment type="caution">
    <text evidence="3">The sequence shown here is derived from an EMBL/GenBank/DDBJ whole genome shotgun (WGS) entry which is preliminary data.</text>
</comment>
<dbReference type="AlphaFoldDB" id="A0A9D1HQ40"/>
<dbReference type="GO" id="GO:0016226">
    <property type="term" value="P:iron-sulfur cluster assembly"/>
    <property type="evidence" value="ECO:0007669"/>
    <property type="project" value="InterPro"/>
</dbReference>
<name>A0A9D1HQ40_9FIRM</name>
<sequence length="81" mass="9068">MEDREFMSEKEKMVVDTIEKLRKYLQHDGGDIEYVGLRDGIVYVHMLGACAGCSLIDATLKDGVEQVLIEEVPGIVEVRAI</sequence>
<gene>
    <name evidence="3" type="ORF">IAD15_11385</name>
</gene>
<evidence type="ECO:0000259" key="2">
    <source>
        <dbReference type="Pfam" id="PF01106"/>
    </source>
</evidence>
<evidence type="ECO:0000313" key="4">
    <source>
        <dbReference type="Proteomes" id="UP000824175"/>
    </source>
</evidence>
<dbReference type="InterPro" id="IPR001075">
    <property type="entry name" value="NIF_FeS_clus_asmbl_NifU_C"/>
</dbReference>
<dbReference type="Gene3D" id="3.30.300.130">
    <property type="entry name" value="Fe-S cluster assembly (FSCA)"/>
    <property type="match status" value="1"/>
</dbReference>
<dbReference type="Pfam" id="PF01106">
    <property type="entry name" value="NifU"/>
    <property type="match status" value="1"/>
</dbReference>
<protein>
    <submittedName>
        <fullName evidence="3">NifU family protein</fullName>
    </submittedName>
</protein>
<dbReference type="EMBL" id="DVMJ01000104">
    <property type="protein sequence ID" value="HIU14648.1"/>
    <property type="molecule type" value="Genomic_DNA"/>
</dbReference>